<dbReference type="InterPro" id="IPR029063">
    <property type="entry name" value="SAM-dependent_MTases_sf"/>
</dbReference>
<feature type="signal peptide" evidence="1">
    <location>
        <begin position="1"/>
        <end position="21"/>
    </location>
</feature>
<keyword evidence="3" id="KW-1185">Reference proteome</keyword>
<dbReference type="SUPFAM" id="SSF53335">
    <property type="entry name" value="S-adenosyl-L-methionine-dependent methyltransferases"/>
    <property type="match status" value="1"/>
</dbReference>
<evidence type="ECO:0000313" key="3">
    <source>
        <dbReference type="Proteomes" id="UP001239782"/>
    </source>
</evidence>
<dbReference type="KEGG" id="plei:Q9312_03725"/>
<proteinExistence type="predicted"/>
<dbReference type="EMBL" id="CP133548">
    <property type="protein sequence ID" value="WMS88031.1"/>
    <property type="molecule type" value="Genomic_DNA"/>
</dbReference>
<evidence type="ECO:0000256" key="1">
    <source>
        <dbReference type="SAM" id="SignalP"/>
    </source>
</evidence>
<organism evidence="2 3">
    <name type="scientific">Pleionea litopenaei</name>
    <dbReference type="NCBI Taxonomy" id="3070815"/>
    <lineage>
        <taxon>Bacteria</taxon>
        <taxon>Pseudomonadati</taxon>
        <taxon>Pseudomonadota</taxon>
        <taxon>Gammaproteobacteria</taxon>
        <taxon>Oceanospirillales</taxon>
        <taxon>Pleioneaceae</taxon>
        <taxon>Pleionea</taxon>
    </lineage>
</organism>
<dbReference type="Proteomes" id="UP001239782">
    <property type="component" value="Chromosome"/>
</dbReference>
<dbReference type="Gene3D" id="3.40.50.150">
    <property type="entry name" value="Vaccinia Virus protein VP39"/>
    <property type="match status" value="1"/>
</dbReference>
<keyword evidence="2" id="KW-0489">Methyltransferase</keyword>
<dbReference type="PIRSF" id="PIRSF031679">
    <property type="entry name" value="Mtase_Alr7345_prd"/>
    <property type="match status" value="1"/>
</dbReference>
<evidence type="ECO:0000313" key="2">
    <source>
        <dbReference type="EMBL" id="WMS88031.1"/>
    </source>
</evidence>
<feature type="chain" id="PRO_5041454103" evidence="1">
    <location>
        <begin position="22"/>
        <end position="270"/>
    </location>
</feature>
<dbReference type="InterPro" id="IPR016980">
    <property type="entry name" value="S-AdoMet-dep_MeTrfase_Alr7345"/>
</dbReference>
<name>A0AA51X7M4_9GAMM</name>
<accession>A0AA51X7M4</accession>
<protein>
    <submittedName>
        <fullName evidence="2">Methyltransferase domain-containing protein</fullName>
    </submittedName>
</protein>
<gene>
    <name evidence="2" type="ORF">Q9312_03725</name>
</gene>
<sequence>MKTLISTVTSLALLVATGLDAAHPVGSEEDHILAMIEHPQRLEMDLKRDENRRPYDVLDFYNVRPGMTVLDVFSGGGYYSELFSLAVGPQGKVIAHNNLAYSKYVEKTLAKRYSNNRLKNVENIIQEANELNVPANSADMAFLILAYHDIYYAPKKGSWPKIDRKLFLSHIYDALKPGGILGIIDHQAAPGSPASTGHSLHRINVDLVIQQVKEAGFILKERAYFLENETDDLSKHMYAPENRGKTSRFILKFIKPLDLEQQIVDERTIP</sequence>
<reference evidence="2 3" key="1">
    <citation type="submission" date="2023-08" db="EMBL/GenBank/DDBJ databases">
        <title>Pleionea litopenaei sp. nov., isolated from stomach of juvenile Litopenaeus vannamei.</title>
        <authorList>
            <person name="Rho A.M."/>
            <person name="Hwang C.Y."/>
        </authorList>
    </citation>
    <scope>NUCLEOTIDE SEQUENCE [LARGE SCALE GENOMIC DNA]</scope>
    <source>
        <strain evidence="2 3">HL-JVS1</strain>
    </source>
</reference>
<keyword evidence="2" id="KW-0808">Transferase</keyword>
<dbReference type="GO" id="GO:0032259">
    <property type="term" value="P:methylation"/>
    <property type="evidence" value="ECO:0007669"/>
    <property type="project" value="UniProtKB-KW"/>
</dbReference>
<dbReference type="GO" id="GO:0008168">
    <property type="term" value="F:methyltransferase activity"/>
    <property type="evidence" value="ECO:0007669"/>
    <property type="project" value="UniProtKB-KW"/>
</dbReference>
<dbReference type="CDD" id="cd02440">
    <property type="entry name" value="AdoMet_MTases"/>
    <property type="match status" value="1"/>
</dbReference>
<keyword evidence="1" id="KW-0732">Signal</keyword>
<dbReference type="Pfam" id="PF01209">
    <property type="entry name" value="Ubie_methyltran"/>
    <property type="match status" value="1"/>
</dbReference>
<dbReference type="AlphaFoldDB" id="A0AA51X7M4"/>
<dbReference type="RefSeq" id="WP_309203217.1">
    <property type="nucleotide sequence ID" value="NZ_CP133548.1"/>
</dbReference>